<reference evidence="1" key="1">
    <citation type="submission" date="2019-08" db="EMBL/GenBank/DDBJ databases">
        <authorList>
            <person name="Kucharzyk K."/>
            <person name="Murdoch R.W."/>
            <person name="Higgins S."/>
            <person name="Loffler F."/>
        </authorList>
    </citation>
    <scope>NUCLEOTIDE SEQUENCE</scope>
</reference>
<comment type="caution">
    <text evidence="1">The sequence shown here is derived from an EMBL/GenBank/DDBJ whole genome shotgun (WGS) entry which is preliminary data.</text>
</comment>
<accession>A0A645DUG4</accession>
<dbReference type="EMBL" id="VSSQ01040005">
    <property type="protein sequence ID" value="MPM93164.1"/>
    <property type="molecule type" value="Genomic_DNA"/>
</dbReference>
<proteinExistence type="predicted"/>
<sequence>MIRLNNKIGAAILIAAIAADCMIPIANDIFMSPPRS</sequence>
<evidence type="ECO:0000313" key="1">
    <source>
        <dbReference type="EMBL" id="MPM93164.1"/>
    </source>
</evidence>
<dbReference type="AlphaFoldDB" id="A0A645DUG4"/>
<protein>
    <submittedName>
        <fullName evidence="1">Uncharacterized protein</fullName>
    </submittedName>
</protein>
<name>A0A645DUG4_9ZZZZ</name>
<organism evidence="1">
    <name type="scientific">bioreactor metagenome</name>
    <dbReference type="NCBI Taxonomy" id="1076179"/>
    <lineage>
        <taxon>unclassified sequences</taxon>
        <taxon>metagenomes</taxon>
        <taxon>ecological metagenomes</taxon>
    </lineage>
</organism>
<gene>
    <name evidence="1" type="ORF">SDC9_140300</name>
</gene>